<organism evidence="2">
    <name type="scientific">freshwater metagenome</name>
    <dbReference type="NCBI Taxonomy" id="449393"/>
    <lineage>
        <taxon>unclassified sequences</taxon>
        <taxon>metagenomes</taxon>
        <taxon>ecological metagenomes</taxon>
    </lineage>
</organism>
<protein>
    <submittedName>
        <fullName evidence="2">Unannotated protein</fullName>
    </submittedName>
</protein>
<gene>
    <name evidence="2" type="ORF">UFOPK1493_00077</name>
</gene>
<keyword evidence="1" id="KW-1133">Transmembrane helix</keyword>
<dbReference type="AlphaFoldDB" id="A0A6J6BGC9"/>
<sequence>METRNAPPATTDAVVSAASEATTDAPVSADGEATAAKCPIDHTMFARAGIGCPVPHGATSDAGTRTPAAERSRADVIARKILRIRERPEGVTNAQAYSAFQKSMFISATRCLLTYIVFPFVLPAVGFATGVGPVLGIAIGSIAIVCDVFAVRRFHAVEHRYRWHFTAVAALVIGLLAYLLVEDWVNLLT</sequence>
<proteinExistence type="predicted"/>
<feature type="transmembrane region" description="Helical" evidence="1">
    <location>
        <begin position="134"/>
        <end position="151"/>
    </location>
</feature>
<accession>A0A6J6BGC9</accession>
<evidence type="ECO:0000313" key="2">
    <source>
        <dbReference type="EMBL" id="CAB4537483.1"/>
    </source>
</evidence>
<reference evidence="2" key="1">
    <citation type="submission" date="2020-05" db="EMBL/GenBank/DDBJ databases">
        <authorList>
            <person name="Chiriac C."/>
            <person name="Salcher M."/>
            <person name="Ghai R."/>
            <person name="Kavagutti S V."/>
        </authorList>
    </citation>
    <scope>NUCLEOTIDE SEQUENCE</scope>
</reference>
<keyword evidence="1" id="KW-0812">Transmembrane</keyword>
<evidence type="ECO:0000256" key="1">
    <source>
        <dbReference type="SAM" id="Phobius"/>
    </source>
</evidence>
<dbReference type="EMBL" id="CAEZSR010000002">
    <property type="protein sequence ID" value="CAB4537483.1"/>
    <property type="molecule type" value="Genomic_DNA"/>
</dbReference>
<keyword evidence="1" id="KW-0472">Membrane</keyword>
<feature type="transmembrane region" description="Helical" evidence="1">
    <location>
        <begin position="111"/>
        <end position="128"/>
    </location>
</feature>
<feature type="transmembrane region" description="Helical" evidence="1">
    <location>
        <begin position="163"/>
        <end position="181"/>
    </location>
</feature>
<name>A0A6J6BGC9_9ZZZZ</name>